<keyword evidence="1" id="KW-1133">Transmembrane helix</keyword>
<dbReference type="EMBL" id="DF237134">
    <property type="protein sequence ID" value="GAQ84346.1"/>
    <property type="molecule type" value="Genomic_DNA"/>
</dbReference>
<evidence type="ECO:0000313" key="3">
    <source>
        <dbReference type="Proteomes" id="UP000054558"/>
    </source>
</evidence>
<keyword evidence="3" id="KW-1185">Reference proteome</keyword>
<keyword evidence="1" id="KW-0812">Transmembrane</keyword>
<gene>
    <name evidence="2" type="ORF">KFL_001850210</name>
</gene>
<keyword evidence="1" id="KW-0472">Membrane</keyword>
<protein>
    <submittedName>
        <fullName evidence="2">Uncharacterized protein</fullName>
    </submittedName>
</protein>
<organism evidence="2 3">
    <name type="scientific">Klebsormidium nitens</name>
    <name type="common">Green alga</name>
    <name type="synonym">Ulothrix nitens</name>
    <dbReference type="NCBI Taxonomy" id="105231"/>
    <lineage>
        <taxon>Eukaryota</taxon>
        <taxon>Viridiplantae</taxon>
        <taxon>Streptophyta</taxon>
        <taxon>Klebsormidiophyceae</taxon>
        <taxon>Klebsormidiales</taxon>
        <taxon>Klebsormidiaceae</taxon>
        <taxon>Klebsormidium</taxon>
    </lineage>
</organism>
<dbReference type="AlphaFoldDB" id="A0A1Y1I6J7"/>
<name>A0A1Y1I6J7_KLENI</name>
<feature type="transmembrane region" description="Helical" evidence="1">
    <location>
        <begin position="28"/>
        <end position="49"/>
    </location>
</feature>
<dbReference type="Proteomes" id="UP000054558">
    <property type="component" value="Unassembled WGS sequence"/>
</dbReference>
<feature type="transmembrane region" description="Helical" evidence="1">
    <location>
        <begin position="61"/>
        <end position="81"/>
    </location>
</feature>
<reference evidence="2 3" key="1">
    <citation type="journal article" date="2014" name="Nat. Commun.">
        <title>Klebsormidium flaccidum genome reveals primary factors for plant terrestrial adaptation.</title>
        <authorList>
            <person name="Hori K."/>
            <person name="Maruyama F."/>
            <person name="Fujisawa T."/>
            <person name="Togashi T."/>
            <person name="Yamamoto N."/>
            <person name="Seo M."/>
            <person name="Sato S."/>
            <person name="Yamada T."/>
            <person name="Mori H."/>
            <person name="Tajima N."/>
            <person name="Moriyama T."/>
            <person name="Ikeuchi M."/>
            <person name="Watanabe M."/>
            <person name="Wada H."/>
            <person name="Kobayashi K."/>
            <person name="Saito M."/>
            <person name="Masuda T."/>
            <person name="Sasaki-Sekimoto Y."/>
            <person name="Mashiguchi K."/>
            <person name="Awai K."/>
            <person name="Shimojima M."/>
            <person name="Masuda S."/>
            <person name="Iwai M."/>
            <person name="Nobusawa T."/>
            <person name="Narise T."/>
            <person name="Kondo S."/>
            <person name="Saito H."/>
            <person name="Sato R."/>
            <person name="Murakawa M."/>
            <person name="Ihara Y."/>
            <person name="Oshima-Yamada Y."/>
            <person name="Ohtaka K."/>
            <person name="Satoh M."/>
            <person name="Sonobe K."/>
            <person name="Ishii M."/>
            <person name="Ohtani R."/>
            <person name="Kanamori-Sato M."/>
            <person name="Honoki R."/>
            <person name="Miyazaki D."/>
            <person name="Mochizuki H."/>
            <person name="Umetsu J."/>
            <person name="Higashi K."/>
            <person name="Shibata D."/>
            <person name="Kamiya Y."/>
            <person name="Sato N."/>
            <person name="Nakamura Y."/>
            <person name="Tabata S."/>
            <person name="Ida S."/>
            <person name="Kurokawa K."/>
            <person name="Ohta H."/>
        </authorList>
    </citation>
    <scope>NUCLEOTIDE SEQUENCE [LARGE SCALE GENOMIC DNA]</scope>
    <source>
        <strain evidence="2 3">NIES-2285</strain>
    </source>
</reference>
<evidence type="ECO:0000313" key="2">
    <source>
        <dbReference type="EMBL" id="GAQ84346.1"/>
    </source>
</evidence>
<evidence type="ECO:0000256" key="1">
    <source>
        <dbReference type="SAM" id="Phobius"/>
    </source>
</evidence>
<sequence length="93" mass="10394">MARSFGDKNGEKENLAGAIRRAKDDVHFSFRVVTIVYPIGWVSALVYPATLGHANHFQEVVFPQGGALSIMWLLVCLSTLLELQASYRKLDEE</sequence>
<accession>A0A1Y1I6J7</accession>
<proteinExistence type="predicted"/>